<dbReference type="AlphaFoldDB" id="A0A9P8RL87"/>
<evidence type="ECO:0000313" key="3">
    <source>
        <dbReference type="Proteomes" id="UP000758603"/>
    </source>
</evidence>
<proteinExistence type="predicted"/>
<evidence type="ECO:0000313" key="2">
    <source>
        <dbReference type="EMBL" id="KAH6645206.1"/>
    </source>
</evidence>
<name>A0A9P8RL87_9PEZI</name>
<keyword evidence="3" id="KW-1185">Reference proteome</keyword>
<organism evidence="2 3">
    <name type="scientific">Truncatella angustata</name>
    <dbReference type="NCBI Taxonomy" id="152316"/>
    <lineage>
        <taxon>Eukaryota</taxon>
        <taxon>Fungi</taxon>
        <taxon>Dikarya</taxon>
        <taxon>Ascomycota</taxon>
        <taxon>Pezizomycotina</taxon>
        <taxon>Sordariomycetes</taxon>
        <taxon>Xylariomycetidae</taxon>
        <taxon>Amphisphaeriales</taxon>
        <taxon>Sporocadaceae</taxon>
        <taxon>Truncatella</taxon>
    </lineage>
</organism>
<comment type="caution">
    <text evidence="2">The sequence shown here is derived from an EMBL/GenBank/DDBJ whole genome shotgun (WGS) entry which is preliminary data.</text>
</comment>
<evidence type="ECO:0000256" key="1">
    <source>
        <dbReference type="SAM" id="Coils"/>
    </source>
</evidence>
<dbReference type="RefSeq" id="XP_045951720.1">
    <property type="nucleotide sequence ID" value="XM_046108487.1"/>
</dbReference>
<gene>
    <name evidence="2" type="ORF">BKA67DRAFT_665041</name>
</gene>
<protein>
    <submittedName>
        <fullName evidence="2">Uncharacterized protein</fullName>
    </submittedName>
</protein>
<reference evidence="2" key="1">
    <citation type="journal article" date="2021" name="Nat. Commun.">
        <title>Genetic determinants of endophytism in the Arabidopsis root mycobiome.</title>
        <authorList>
            <person name="Mesny F."/>
            <person name="Miyauchi S."/>
            <person name="Thiergart T."/>
            <person name="Pickel B."/>
            <person name="Atanasova L."/>
            <person name="Karlsson M."/>
            <person name="Huettel B."/>
            <person name="Barry K.W."/>
            <person name="Haridas S."/>
            <person name="Chen C."/>
            <person name="Bauer D."/>
            <person name="Andreopoulos W."/>
            <person name="Pangilinan J."/>
            <person name="LaButti K."/>
            <person name="Riley R."/>
            <person name="Lipzen A."/>
            <person name="Clum A."/>
            <person name="Drula E."/>
            <person name="Henrissat B."/>
            <person name="Kohler A."/>
            <person name="Grigoriev I.V."/>
            <person name="Martin F.M."/>
            <person name="Hacquard S."/>
        </authorList>
    </citation>
    <scope>NUCLEOTIDE SEQUENCE</scope>
    <source>
        <strain evidence="2">MPI-SDFR-AT-0073</strain>
    </source>
</reference>
<dbReference type="Proteomes" id="UP000758603">
    <property type="component" value="Unassembled WGS sequence"/>
</dbReference>
<dbReference type="GeneID" id="70137378"/>
<dbReference type="EMBL" id="JAGPXC010000012">
    <property type="protein sequence ID" value="KAH6645206.1"/>
    <property type="molecule type" value="Genomic_DNA"/>
</dbReference>
<sequence>MSRSSKQVRLMHVLNNATVQVGDQVHQDLTKMRAESTDTDEYVSKYNEYTDKYHEVFKLELARLIDQHKQLKNKYKEDGDDESYLNSCKKIDRQVSLYYAIDNNYVDAVQIILEGWRAHDRNIINGNGQWGNADNMAWLILPVQYATEKRRPEIVKVFSRNTQM</sequence>
<keyword evidence="1" id="KW-0175">Coiled coil</keyword>
<feature type="coiled-coil region" evidence="1">
    <location>
        <begin position="54"/>
        <end position="81"/>
    </location>
</feature>
<accession>A0A9P8RL87</accession>